<dbReference type="Proteomes" id="UP000663877">
    <property type="component" value="Unassembled WGS sequence"/>
</dbReference>
<evidence type="ECO:0000313" key="5">
    <source>
        <dbReference type="Proteomes" id="UP000663877"/>
    </source>
</evidence>
<dbReference type="Pfam" id="PF03370">
    <property type="entry name" value="CBM_21"/>
    <property type="match status" value="1"/>
</dbReference>
<dbReference type="AlphaFoldDB" id="A0A814MTV7"/>
<evidence type="ECO:0000313" key="2">
    <source>
        <dbReference type="EMBL" id="CAF1083930.1"/>
    </source>
</evidence>
<dbReference type="GO" id="GO:0008157">
    <property type="term" value="F:protein phosphatase 1 binding"/>
    <property type="evidence" value="ECO:0007669"/>
    <property type="project" value="TreeGrafter"/>
</dbReference>
<dbReference type="EMBL" id="CAJNOM010000200">
    <property type="protein sequence ID" value="CAF1218948.1"/>
    <property type="molecule type" value="Genomic_DNA"/>
</dbReference>
<dbReference type="PANTHER" id="PTHR12307">
    <property type="entry name" value="PROTEIN PHOSPHATASE 1 REGULATORY SUBUNIT"/>
    <property type="match status" value="1"/>
</dbReference>
<dbReference type="InterPro" id="IPR038175">
    <property type="entry name" value="CBM21_dom_sf"/>
</dbReference>
<protein>
    <recommendedName>
        <fullName evidence="1">CBM21 domain-containing protein</fullName>
    </recommendedName>
</protein>
<evidence type="ECO:0000259" key="1">
    <source>
        <dbReference type="PROSITE" id="PS51159"/>
    </source>
</evidence>
<dbReference type="GO" id="GO:0000164">
    <property type="term" value="C:protein phosphatase type 1 complex"/>
    <property type="evidence" value="ECO:0007669"/>
    <property type="project" value="TreeGrafter"/>
</dbReference>
<dbReference type="PANTHER" id="PTHR12307:SF36">
    <property type="entry name" value="GLYCOGEN-BINDING SUBUNIT 76A"/>
    <property type="match status" value="1"/>
</dbReference>
<evidence type="ECO:0000313" key="3">
    <source>
        <dbReference type="EMBL" id="CAF1218948.1"/>
    </source>
</evidence>
<dbReference type="InterPro" id="IPR005036">
    <property type="entry name" value="CBM21_dom"/>
</dbReference>
<reference evidence="2" key="1">
    <citation type="submission" date="2021-02" db="EMBL/GenBank/DDBJ databases">
        <authorList>
            <person name="Nowell W R."/>
        </authorList>
    </citation>
    <scope>NUCLEOTIDE SEQUENCE</scope>
</reference>
<dbReference type="Proteomes" id="UP000663832">
    <property type="component" value="Unassembled WGS sequence"/>
</dbReference>
<dbReference type="EMBL" id="CAJNOI010000115">
    <property type="protein sequence ID" value="CAF1083930.1"/>
    <property type="molecule type" value="Genomic_DNA"/>
</dbReference>
<proteinExistence type="predicted"/>
<sequence length="449" mass="50851">MALLKKSPNNTNTSYLSSNDKVRRYLQNSTCGSTINSITMLTKPSTNNSFTFQRRLRSCSENDSISSSSSSSSVLDEFSRSNSSIQSSLSDPIAHSSITSSNISSEEDIDFSIGFDQISDDDFDDDDNHYISNKNNSDAVTLLGEAVLDARLNEFDEFNRQSSNSTIVNGVYYVNKDDTIKDNCTKQQRRATFLYDSTNTLCSEDCFSVYAENDSGDEEDEHINGINIRSNSFSILRFDAKSTLLPKAPKKVVRFADMMGLDLESVRYMSPPDQIASTLIPECVRHQFGQLRFGKNLADVPSIITRRATISSPPSTPVKQYNLLSKNFTSRTNIIPTIYENKVLLECLHTKDSTAYGTIRVHNCAFDKNVFIRLSQDEWNTSIDIEARHSMNYSHDNTDTFTFEINLPKSNNDKLEPKRFLFAVCLQAMWQEFWDNNQGWNYVLDVSEK</sequence>
<dbReference type="OrthoDB" id="1881at2759"/>
<dbReference type="GO" id="GO:0005979">
    <property type="term" value="P:regulation of glycogen biosynthetic process"/>
    <property type="evidence" value="ECO:0007669"/>
    <property type="project" value="TreeGrafter"/>
</dbReference>
<dbReference type="GO" id="GO:2001069">
    <property type="term" value="F:glycogen binding"/>
    <property type="evidence" value="ECO:0007669"/>
    <property type="project" value="TreeGrafter"/>
</dbReference>
<accession>A0A814MTV7</accession>
<gene>
    <name evidence="2" type="ORF">BJG266_LOCUS20419</name>
    <name evidence="3" type="ORF">QVE165_LOCUS26788</name>
</gene>
<keyword evidence="4" id="KW-1185">Reference proteome</keyword>
<organism evidence="2 5">
    <name type="scientific">Adineta steineri</name>
    <dbReference type="NCBI Taxonomy" id="433720"/>
    <lineage>
        <taxon>Eukaryota</taxon>
        <taxon>Metazoa</taxon>
        <taxon>Spiralia</taxon>
        <taxon>Gnathifera</taxon>
        <taxon>Rotifera</taxon>
        <taxon>Eurotatoria</taxon>
        <taxon>Bdelloidea</taxon>
        <taxon>Adinetida</taxon>
        <taxon>Adinetidae</taxon>
        <taxon>Adineta</taxon>
    </lineage>
</organism>
<evidence type="ECO:0000313" key="4">
    <source>
        <dbReference type="Proteomes" id="UP000663832"/>
    </source>
</evidence>
<comment type="caution">
    <text evidence="2">The sequence shown here is derived from an EMBL/GenBank/DDBJ whole genome shotgun (WGS) entry which is preliminary data.</text>
</comment>
<dbReference type="InterPro" id="IPR050782">
    <property type="entry name" value="PP1_regulatory_subunit_3"/>
</dbReference>
<dbReference type="PROSITE" id="PS51159">
    <property type="entry name" value="CBM21"/>
    <property type="match status" value="1"/>
</dbReference>
<feature type="domain" description="CBM21" evidence="1">
    <location>
        <begin position="335"/>
        <end position="445"/>
    </location>
</feature>
<name>A0A814MTV7_9BILA</name>
<dbReference type="Gene3D" id="2.60.40.2440">
    <property type="entry name" value="Carbohydrate binding type-21 domain"/>
    <property type="match status" value="1"/>
</dbReference>